<dbReference type="InterPro" id="IPR036779">
    <property type="entry name" value="LysM_dom_sf"/>
</dbReference>
<protein>
    <submittedName>
        <fullName evidence="4">LysM peptidoglycan-binding domain-containing protein</fullName>
    </submittedName>
</protein>
<dbReference type="Pfam" id="PF01476">
    <property type="entry name" value="LysM"/>
    <property type="match status" value="1"/>
</dbReference>
<feature type="compositionally biased region" description="Polar residues" evidence="1">
    <location>
        <begin position="144"/>
        <end position="164"/>
    </location>
</feature>
<reference evidence="5" key="1">
    <citation type="journal article" date="2019" name="Int. J. Syst. Evol. Microbiol.">
        <title>The Global Catalogue of Microorganisms (GCM) 10K type strain sequencing project: providing services to taxonomists for standard genome sequencing and annotation.</title>
        <authorList>
            <consortium name="The Broad Institute Genomics Platform"/>
            <consortium name="The Broad Institute Genome Sequencing Center for Infectious Disease"/>
            <person name="Wu L."/>
            <person name="Ma J."/>
        </authorList>
    </citation>
    <scope>NUCLEOTIDE SEQUENCE [LARGE SCALE GENOMIC DNA]</scope>
    <source>
        <strain evidence="5">CCUG 71848</strain>
    </source>
</reference>
<feature type="compositionally biased region" description="Low complexity" evidence="1">
    <location>
        <begin position="125"/>
        <end position="143"/>
    </location>
</feature>
<dbReference type="EMBL" id="JBHTLH010000040">
    <property type="protein sequence ID" value="MFD1125887.1"/>
    <property type="molecule type" value="Genomic_DNA"/>
</dbReference>
<evidence type="ECO:0000313" key="5">
    <source>
        <dbReference type="Proteomes" id="UP001597156"/>
    </source>
</evidence>
<feature type="region of interest" description="Disordered" evidence="1">
    <location>
        <begin position="84"/>
        <end position="176"/>
    </location>
</feature>
<name>A0ABW3PKF9_9LACO</name>
<accession>A0ABW3PKF9</accession>
<gene>
    <name evidence="4" type="ORF">ACFQ22_11055</name>
</gene>
<feature type="domain" description="LysM" evidence="3">
    <location>
        <begin position="179"/>
        <end position="223"/>
    </location>
</feature>
<proteinExistence type="predicted"/>
<feature type="region of interest" description="Disordered" evidence="1">
    <location>
        <begin position="1"/>
        <end position="28"/>
    </location>
</feature>
<keyword evidence="2" id="KW-0812">Transmembrane</keyword>
<comment type="caution">
    <text evidence="4">The sequence shown here is derived from an EMBL/GenBank/DDBJ whole genome shotgun (WGS) entry which is preliminary data.</text>
</comment>
<dbReference type="RefSeq" id="WP_121977444.1">
    <property type="nucleotide sequence ID" value="NZ_JBHTLH010000040.1"/>
</dbReference>
<feature type="transmembrane region" description="Helical" evidence="2">
    <location>
        <begin position="44"/>
        <end position="66"/>
    </location>
</feature>
<evidence type="ECO:0000313" key="4">
    <source>
        <dbReference type="EMBL" id="MFD1125887.1"/>
    </source>
</evidence>
<dbReference type="CDD" id="cd00118">
    <property type="entry name" value="LysM"/>
    <property type="match status" value="1"/>
</dbReference>
<dbReference type="InterPro" id="IPR018392">
    <property type="entry name" value="LysM"/>
</dbReference>
<feature type="compositionally biased region" description="Basic and acidic residues" evidence="1">
    <location>
        <begin position="1"/>
        <end position="12"/>
    </location>
</feature>
<evidence type="ECO:0000256" key="1">
    <source>
        <dbReference type="SAM" id="MobiDB-lite"/>
    </source>
</evidence>
<dbReference type="PROSITE" id="PS51782">
    <property type="entry name" value="LYSM"/>
    <property type="match status" value="1"/>
</dbReference>
<dbReference type="SUPFAM" id="SSF54106">
    <property type="entry name" value="LysM domain"/>
    <property type="match status" value="1"/>
</dbReference>
<sequence>MNTNGDHKHSEEDQPWNQTFSEDRDEQGHLSRVKLRQQSHNHNMITVILVSLIIIVALVSLIYGIAKQSAAGNRSTNHHPIVAMPQQAHSKKKSSKSTSIDHKAAQTALKSSAKAKAAGNSTKVASASSTTNRSSTNQATSSTGRTSNAASVTRKSNSTSSALKPNTNNPTTTASNGYRYATVQAGQGIYRVAVNNGLTMSQLMQMNGLSTASQIHPGERLRVK</sequence>
<evidence type="ECO:0000256" key="2">
    <source>
        <dbReference type="SAM" id="Phobius"/>
    </source>
</evidence>
<keyword evidence="2" id="KW-0472">Membrane</keyword>
<dbReference type="Gene3D" id="3.10.350.10">
    <property type="entry name" value="LysM domain"/>
    <property type="match status" value="1"/>
</dbReference>
<dbReference type="Proteomes" id="UP001597156">
    <property type="component" value="Unassembled WGS sequence"/>
</dbReference>
<evidence type="ECO:0000259" key="3">
    <source>
        <dbReference type="PROSITE" id="PS51782"/>
    </source>
</evidence>
<organism evidence="4 5">
    <name type="scientific">Lentilactobacillus raoultii</name>
    <dbReference type="NCBI Taxonomy" id="1987503"/>
    <lineage>
        <taxon>Bacteria</taxon>
        <taxon>Bacillati</taxon>
        <taxon>Bacillota</taxon>
        <taxon>Bacilli</taxon>
        <taxon>Lactobacillales</taxon>
        <taxon>Lactobacillaceae</taxon>
        <taxon>Lentilactobacillus</taxon>
    </lineage>
</organism>
<keyword evidence="2" id="KW-1133">Transmembrane helix</keyword>
<feature type="compositionally biased region" description="Low complexity" evidence="1">
    <location>
        <begin position="105"/>
        <end position="118"/>
    </location>
</feature>
<keyword evidence="5" id="KW-1185">Reference proteome</keyword>
<dbReference type="SMART" id="SM00257">
    <property type="entry name" value="LysM"/>
    <property type="match status" value="1"/>
</dbReference>